<dbReference type="EMBL" id="KQ982339">
    <property type="protein sequence ID" value="KYQ57371.1"/>
    <property type="molecule type" value="Genomic_DNA"/>
</dbReference>
<evidence type="ECO:0000259" key="5">
    <source>
        <dbReference type="PROSITE" id="PS51203"/>
    </source>
</evidence>
<dbReference type="GO" id="GO:0046872">
    <property type="term" value="F:metal ion binding"/>
    <property type="evidence" value="ECO:0007669"/>
    <property type="project" value="UniProtKB-KW"/>
</dbReference>
<dbReference type="CDD" id="cd06488">
    <property type="entry name" value="p23_melusin_like"/>
    <property type="match status" value="1"/>
</dbReference>
<feature type="domain" description="CHORD" evidence="6">
    <location>
        <begin position="10"/>
        <end position="69"/>
    </location>
</feature>
<dbReference type="Proteomes" id="UP000075809">
    <property type="component" value="Unassembled WGS sequence"/>
</dbReference>
<dbReference type="PANTHER" id="PTHR46983:SF3">
    <property type="entry name" value="CHPADIPLOID STATE MAINTENANCE PROTEIN CHPA"/>
    <property type="match status" value="1"/>
</dbReference>
<dbReference type="InterPro" id="IPR029058">
    <property type="entry name" value="AB_hydrolase_fold"/>
</dbReference>
<evidence type="ECO:0000256" key="4">
    <source>
        <dbReference type="ARBA" id="ARBA00022833"/>
    </source>
</evidence>
<dbReference type="PROSITE" id="PS51401">
    <property type="entry name" value="CHORD"/>
    <property type="match status" value="2"/>
</dbReference>
<dbReference type="InterPro" id="IPR039790">
    <property type="entry name" value="CHRD1"/>
</dbReference>
<dbReference type="Pfam" id="PF03959">
    <property type="entry name" value="FSH1"/>
    <property type="match status" value="1"/>
</dbReference>
<evidence type="ECO:0000256" key="2">
    <source>
        <dbReference type="ARBA" id="ARBA00022723"/>
    </source>
</evidence>
<name>A0A151XAG0_9HYME</name>
<keyword evidence="2" id="KW-0479">Metal-binding</keyword>
<keyword evidence="3" id="KW-0677">Repeat</keyword>
<dbReference type="Pfam" id="PF04968">
    <property type="entry name" value="CHORD"/>
    <property type="match status" value="2"/>
</dbReference>
<evidence type="ECO:0000313" key="8">
    <source>
        <dbReference type="Proteomes" id="UP000075809"/>
    </source>
</evidence>
<dbReference type="InterPro" id="IPR007051">
    <property type="entry name" value="CHORD_dom"/>
</dbReference>
<dbReference type="Gene3D" id="4.10.1130.20">
    <property type="match status" value="2"/>
</dbReference>
<feature type="domain" description="CHORD" evidence="6">
    <location>
        <begin position="150"/>
        <end position="209"/>
    </location>
</feature>
<gene>
    <name evidence="7" type="ORF">ALC60_03690</name>
</gene>
<reference evidence="7 8" key="1">
    <citation type="submission" date="2015-09" db="EMBL/GenBank/DDBJ databases">
        <title>Trachymyrmex zeteki WGS genome.</title>
        <authorList>
            <person name="Nygaard S."/>
            <person name="Hu H."/>
            <person name="Boomsma J."/>
            <person name="Zhang G."/>
        </authorList>
    </citation>
    <scope>NUCLEOTIDE SEQUENCE [LARGE SCALE GENOMIC DNA]</scope>
    <source>
        <strain evidence="7">Tzet28-1</strain>
        <tissue evidence="7">Whole body</tissue>
    </source>
</reference>
<evidence type="ECO:0000259" key="6">
    <source>
        <dbReference type="PROSITE" id="PS51401"/>
    </source>
</evidence>
<dbReference type="InterPro" id="IPR005645">
    <property type="entry name" value="FSH-like_dom"/>
</dbReference>
<dbReference type="Gene3D" id="2.60.40.790">
    <property type="match status" value="1"/>
</dbReference>
<sequence>MSHETDLLHCYHRGCGKKYDPNDNKDDSCLHHPGHPVFHDAYKGWSCCNKKCTDFTEFLNIKGCTKSKHSNVKPSQLEKPPVDKCKVDEVIQVVTRPLSNGASLERPPFDAFQLVLSPMISPILLEQIKGLTALENDKPTDSVVQIGQTCKNNSCKGTYTEIVSDEEVCNYHPGVPIFHEGLKYWSCCKKKTTEFSLFLDQPGCTQGKHIWFSKSMGKKAQCRMDWHQTGSYVVVSIFAKKYLPSQSVIKLNPIHLTVDLFFVEENSRYYLDIELKGIVNVEQSSVHMLPTKVEIKLKKAEPGSWPKLDVPREAKPRNSESNKNITNLNSQIEAILALHGYMQSDVIFSAKLGSLRKGFKKEIDFTFIRAPHKVPPQNKTGQEDTDENGYGWWFNTEDHVFKATVRSDLCVGFNDSVAVIKKVFSEQGPFDGILGFSQGAAFVSILCAMKKKKILQIEFDFVIVISGFKSLCAPHTKYYDEEIDMPSLHIYGENDQVIPTVMAEQISYLFLNKKEVRHEGGHYVPSKKDIYRDFVMEMLSKYKNLSS</sequence>
<feature type="domain" description="CS" evidence="5">
    <location>
        <begin position="219"/>
        <end position="309"/>
    </location>
</feature>
<dbReference type="InterPro" id="IPR007052">
    <property type="entry name" value="CS_dom"/>
</dbReference>
<proteinExistence type="inferred from homology"/>
<dbReference type="PANTHER" id="PTHR46983">
    <property type="entry name" value="CYSTEINE AND HISTIDINE-RICH DOMAIN-CONTAINING PROTEIN 1"/>
    <property type="match status" value="1"/>
</dbReference>
<dbReference type="STRING" id="64791.A0A151XAG0"/>
<comment type="similarity">
    <text evidence="1">Belongs to the LovG family.</text>
</comment>
<dbReference type="InterPro" id="IPR008978">
    <property type="entry name" value="HSP20-like_chaperone"/>
</dbReference>
<dbReference type="FunFam" id="3.40.50.1820:FF:000073">
    <property type="entry name" value="esterase OVCA2 isoform X6"/>
    <property type="match status" value="1"/>
</dbReference>
<accession>A0A151XAG0</accession>
<dbReference type="Pfam" id="PF04969">
    <property type="entry name" value="CS"/>
    <property type="match status" value="1"/>
</dbReference>
<evidence type="ECO:0000313" key="7">
    <source>
        <dbReference type="EMBL" id="KYQ57371.1"/>
    </source>
</evidence>
<evidence type="ECO:0000256" key="3">
    <source>
        <dbReference type="ARBA" id="ARBA00022737"/>
    </source>
</evidence>
<protein>
    <submittedName>
        <fullName evidence="7">Cysteine and histidine-rich domain-containing protein</fullName>
    </submittedName>
</protein>
<dbReference type="PROSITE" id="PS51203">
    <property type="entry name" value="CS"/>
    <property type="match status" value="1"/>
</dbReference>
<evidence type="ECO:0000256" key="1">
    <source>
        <dbReference type="ARBA" id="ARBA00005863"/>
    </source>
</evidence>
<dbReference type="SUPFAM" id="SSF53474">
    <property type="entry name" value="alpha/beta-Hydrolases"/>
    <property type="match status" value="1"/>
</dbReference>
<dbReference type="Gene3D" id="3.40.50.1820">
    <property type="entry name" value="alpha/beta hydrolase"/>
    <property type="match status" value="1"/>
</dbReference>
<dbReference type="SUPFAM" id="SSF49764">
    <property type="entry name" value="HSP20-like chaperones"/>
    <property type="match status" value="1"/>
</dbReference>
<keyword evidence="4" id="KW-0862">Zinc</keyword>
<dbReference type="AlphaFoldDB" id="A0A151XAG0"/>
<organism evidence="7 8">
    <name type="scientific">Mycetomoellerius zeteki</name>
    <dbReference type="NCBI Taxonomy" id="64791"/>
    <lineage>
        <taxon>Eukaryota</taxon>
        <taxon>Metazoa</taxon>
        <taxon>Ecdysozoa</taxon>
        <taxon>Arthropoda</taxon>
        <taxon>Hexapoda</taxon>
        <taxon>Insecta</taxon>
        <taxon>Pterygota</taxon>
        <taxon>Neoptera</taxon>
        <taxon>Endopterygota</taxon>
        <taxon>Hymenoptera</taxon>
        <taxon>Apocrita</taxon>
        <taxon>Aculeata</taxon>
        <taxon>Formicoidea</taxon>
        <taxon>Formicidae</taxon>
        <taxon>Myrmicinae</taxon>
        <taxon>Mycetomoellerius</taxon>
    </lineage>
</organism>
<keyword evidence="8" id="KW-1185">Reference proteome</keyword>